<dbReference type="EMBL" id="VSSQ01033119">
    <property type="protein sequence ID" value="MPM84619.1"/>
    <property type="molecule type" value="Genomic_DNA"/>
</dbReference>
<name>A0A645D5X9_9ZZZZ</name>
<proteinExistence type="predicted"/>
<protein>
    <submittedName>
        <fullName evidence="1">Uncharacterized protein</fullName>
    </submittedName>
</protein>
<comment type="caution">
    <text evidence="1">The sequence shown here is derived from an EMBL/GenBank/DDBJ whole genome shotgun (WGS) entry which is preliminary data.</text>
</comment>
<evidence type="ECO:0000313" key="1">
    <source>
        <dbReference type="EMBL" id="MPM84619.1"/>
    </source>
</evidence>
<accession>A0A645D5X9</accession>
<dbReference type="AlphaFoldDB" id="A0A645D5X9"/>
<gene>
    <name evidence="1" type="ORF">SDC9_131692</name>
</gene>
<reference evidence="1" key="1">
    <citation type="submission" date="2019-08" db="EMBL/GenBank/DDBJ databases">
        <authorList>
            <person name="Kucharzyk K."/>
            <person name="Murdoch R.W."/>
            <person name="Higgins S."/>
            <person name="Loffler F."/>
        </authorList>
    </citation>
    <scope>NUCLEOTIDE SEQUENCE</scope>
</reference>
<sequence>MAHEEAAIRPRDGELVAHLQRFVQPRGARAAGHVAHVELDLGGEAVRTRCVGNRERAALADGGNLHLHVLPCLVVHGLVERKVQCLDGGRELLDARDRGLEVAHRDDQRIGLVLDVGFDGGVGQQRGAAGQRLAIVALHVHERERIGGAVVHLAVADLHLAGAAQAVSAGMRDIDALPQRGIQQGLAFFHLDGGAQRFQCQLIAHVVSSAFMPQCEARRSLAKGARDAGQARRAKADHVLVAQAVVGQAARRIGLPGLARLEPFDGVPVDAREVGVRAVHAGQHRLCKRAEGRVRRQRQAHGRAEHQVVFPADVEQRCGEVLALVLGVELVGVGCRDAHAAPP</sequence>
<organism evidence="1">
    <name type="scientific">bioreactor metagenome</name>
    <dbReference type="NCBI Taxonomy" id="1076179"/>
    <lineage>
        <taxon>unclassified sequences</taxon>
        <taxon>metagenomes</taxon>
        <taxon>ecological metagenomes</taxon>
    </lineage>
</organism>